<dbReference type="InterPro" id="IPR032675">
    <property type="entry name" value="LRR_dom_sf"/>
</dbReference>
<evidence type="ECO:0000313" key="1">
    <source>
        <dbReference type="EMBL" id="JAP90663.1"/>
    </source>
</evidence>
<dbReference type="EMBL" id="GDID01005943">
    <property type="protein sequence ID" value="JAP90663.1"/>
    <property type="molecule type" value="Transcribed_RNA"/>
</dbReference>
<dbReference type="AlphaFoldDB" id="A0A146K187"/>
<proteinExistence type="predicted"/>
<sequence>QYSRYANNRTSMRYSLSKILETIDSNLEQFQTISQILNEWLITKDVQCKDIYLSRSDFNMVCAPFIQELQGQFYNTKLRSVFMPLLQCVDQYAFFESGLPYIYLPSLTIASKLSFSDNNFVVANFSKLKILKGTHTFKNCKNLKLFNAQNLDRISEYCFQSCQSLEKVLANKALISDYSFFKCTSLKIIQASRASYFTCECKQCPYCKNTLYGCMQRGQEFVKTQTFLRYIQQQENDGKYVKLSYQQTNQIEKYSQNTSQLNQKSEELKGFQARIKKLGKILSELEQSNEVFTLGVE</sequence>
<dbReference type="SUPFAM" id="SSF52058">
    <property type="entry name" value="L domain-like"/>
    <property type="match status" value="1"/>
</dbReference>
<accession>A0A146K187</accession>
<gene>
    <name evidence="1" type="ORF">TPC1_20038</name>
</gene>
<organism evidence="1">
    <name type="scientific">Trepomonas sp. PC1</name>
    <dbReference type="NCBI Taxonomy" id="1076344"/>
    <lineage>
        <taxon>Eukaryota</taxon>
        <taxon>Metamonada</taxon>
        <taxon>Diplomonadida</taxon>
        <taxon>Hexamitidae</taxon>
        <taxon>Hexamitinae</taxon>
        <taxon>Trepomonas</taxon>
    </lineage>
</organism>
<reference evidence="1" key="1">
    <citation type="submission" date="2015-07" db="EMBL/GenBank/DDBJ databases">
        <title>Adaptation to a free-living lifestyle via gene acquisitions in the diplomonad Trepomonas sp. PC1.</title>
        <authorList>
            <person name="Xu F."/>
            <person name="Jerlstrom-Hultqvist J."/>
            <person name="Kolisko M."/>
            <person name="Simpson A.G.B."/>
            <person name="Roger A.J."/>
            <person name="Svard S.G."/>
            <person name="Andersson J.O."/>
        </authorList>
    </citation>
    <scope>NUCLEOTIDE SEQUENCE</scope>
    <source>
        <strain evidence="1">PC1</strain>
    </source>
</reference>
<feature type="non-terminal residue" evidence="1">
    <location>
        <position position="1"/>
    </location>
</feature>
<dbReference type="InterPro" id="IPR026906">
    <property type="entry name" value="LRR_5"/>
</dbReference>
<dbReference type="Gene3D" id="3.80.10.10">
    <property type="entry name" value="Ribonuclease Inhibitor"/>
    <property type="match status" value="1"/>
</dbReference>
<dbReference type="Pfam" id="PF13306">
    <property type="entry name" value="LRR_5"/>
    <property type="match status" value="1"/>
</dbReference>
<name>A0A146K187_9EUKA</name>
<protein>
    <submittedName>
        <fullName evidence="1">Leucine rich repeats-containing protein</fullName>
    </submittedName>
</protein>